<dbReference type="Pfam" id="PF05944">
    <property type="entry name" value="Phage_term_smal"/>
    <property type="match status" value="1"/>
</dbReference>
<keyword evidence="2" id="KW-1185">Reference proteome</keyword>
<sequence length="238" mass="25839">MTMAERKPLTPAAAKFQRALAARASGAPAAGANGALPEATGTQYELMLAKLLADRRDLKQIQSVERKIEHKRKILPDYTPWVEGVLSAESPRQDDVVMTVLVWRIDVGDYPGALDIASYALRNRLTLPDQYQRSLGCLLVEEISDAALRAIASGQPPDVVAVQAIMDMARDEDMPDEVRAKGFKAIGLGLTESDPPAALTALREAMRLHDKCGVKKDIERLERATRSAQQDTAGHAGA</sequence>
<dbReference type="AlphaFoldDB" id="A0A318KMB0"/>
<gene>
    <name evidence="1" type="ORF">DFR34_10854</name>
</gene>
<name>A0A318KMB0_9NEIS</name>
<dbReference type="InterPro" id="IPR010270">
    <property type="entry name" value="Phage_P2_GpM"/>
</dbReference>
<accession>A0A318KMB0</accession>
<comment type="caution">
    <text evidence="1">The sequence shown here is derived from an EMBL/GenBank/DDBJ whole genome shotgun (WGS) entry which is preliminary data.</text>
</comment>
<dbReference type="GO" id="GO:0004519">
    <property type="term" value="F:endonuclease activity"/>
    <property type="evidence" value="ECO:0007669"/>
    <property type="project" value="InterPro"/>
</dbReference>
<dbReference type="EMBL" id="QJKI01000008">
    <property type="protein sequence ID" value="PXX79164.1"/>
    <property type="molecule type" value="Genomic_DNA"/>
</dbReference>
<protein>
    <submittedName>
        <fullName evidence="1">Small terminase subunit</fullName>
    </submittedName>
</protein>
<evidence type="ECO:0000313" key="2">
    <source>
        <dbReference type="Proteomes" id="UP000247555"/>
    </source>
</evidence>
<reference evidence="1 2" key="1">
    <citation type="submission" date="2018-05" db="EMBL/GenBank/DDBJ databases">
        <title>Genomic Encyclopedia of Type Strains, Phase IV (KMG-IV): sequencing the most valuable type-strain genomes for metagenomic binning, comparative biology and taxonomic classification.</title>
        <authorList>
            <person name="Goeker M."/>
        </authorList>
    </citation>
    <scope>NUCLEOTIDE SEQUENCE [LARGE SCALE GENOMIC DNA]</scope>
    <source>
        <strain evidence="1 2">DSM 29661</strain>
    </source>
</reference>
<dbReference type="Proteomes" id="UP000247555">
    <property type="component" value="Unassembled WGS sequence"/>
</dbReference>
<evidence type="ECO:0000313" key="1">
    <source>
        <dbReference type="EMBL" id="PXX79164.1"/>
    </source>
</evidence>
<organism evidence="1 2">
    <name type="scientific">Rivihabitans pingtungensis</name>
    <dbReference type="NCBI Taxonomy" id="1054498"/>
    <lineage>
        <taxon>Bacteria</taxon>
        <taxon>Pseudomonadati</taxon>
        <taxon>Pseudomonadota</taxon>
        <taxon>Betaproteobacteria</taxon>
        <taxon>Neisseriales</taxon>
        <taxon>Aquaspirillaceae</taxon>
        <taxon>Rivihabitans</taxon>
    </lineage>
</organism>
<dbReference type="GO" id="GO:0003677">
    <property type="term" value="F:DNA binding"/>
    <property type="evidence" value="ECO:0007669"/>
    <property type="project" value="InterPro"/>
</dbReference>
<proteinExistence type="predicted"/>